<evidence type="ECO:0000313" key="3">
    <source>
        <dbReference type="Proteomes" id="UP000235803"/>
    </source>
</evidence>
<dbReference type="RefSeq" id="WP_102653716.1">
    <property type="nucleotide sequence ID" value="NZ_PNRF01000027.1"/>
</dbReference>
<dbReference type="OrthoDB" id="7026019at2"/>
<dbReference type="EMBL" id="PNRF01000027">
    <property type="protein sequence ID" value="PMR74651.1"/>
    <property type="molecule type" value="Genomic_DNA"/>
</dbReference>
<keyword evidence="3" id="KW-1185">Reference proteome</keyword>
<protein>
    <recommendedName>
        <fullName evidence="4">DUF2783 domain-containing protein</fullName>
    </recommendedName>
</protein>
<dbReference type="AlphaFoldDB" id="A0A2N7U2I9"/>
<sequence>MTDTTLPFADLERVYERLAETLDALPEDQERLFLAQLALALAHRVGDVERVMAAIEEARRGGGDVRPALPGPAVPLPPRRHV</sequence>
<evidence type="ECO:0000256" key="1">
    <source>
        <dbReference type="SAM" id="MobiDB-lite"/>
    </source>
</evidence>
<proteinExistence type="predicted"/>
<organism evidence="2 3">
    <name type="scientific">Billgrantia endophytica</name>
    <dbReference type="NCBI Taxonomy" id="2033802"/>
    <lineage>
        <taxon>Bacteria</taxon>
        <taxon>Pseudomonadati</taxon>
        <taxon>Pseudomonadota</taxon>
        <taxon>Gammaproteobacteria</taxon>
        <taxon>Oceanospirillales</taxon>
        <taxon>Halomonadaceae</taxon>
        <taxon>Billgrantia</taxon>
    </lineage>
</organism>
<evidence type="ECO:0000313" key="2">
    <source>
        <dbReference type="EMBL" id="PMR74651.1"/>
    </source>
</evidence>
<evidence type="ECO:0008006" key="4">
    <source>
        <dbReference type="Google" id="ProtNLM"/>
    </source>
</evidence>
<gene>
    <name evidence="2" type="ORF">C1H69_12370</name>
</gene>
<comment type="caution">
    <text evidence="2">The sequence shown here is derived from an EMBL/GenBank/DDBJ whole genome shotgun (WGS) entry which is preliminary data.</text>
</comment>
<name>A0A2N7U2I9_9GAMM</name>
<feature type="region of interest" description="Disordered" evidence="1">
    <location>
        <begin position="60"/>
        <end position="82"/>
    </location>
</feature>
<dbReference type="Proteomes" id="UP000235803">
    <property type="component" value="Unassembled WGS sequence"/>
</dbReference>
<accession>A0A2N7U2I9</accession>
<dbReference type="InterPro" id="IPR021233">
    <property type="entry name" value="DUF2783"/>
</dbReference>
<feature type="compositionally biased region" description="Pro residues" evidence="1">
    <location>
        <begin position="69"/>
        <end position="82"/>
    </location>
</feature>
<dbReference type="Pfam" id="PF10932">
    <property type="entry name" value="DUF2783"/>
    <property type="match status" value="1"/>
</dbReference>
<reference evidence="2 3" key="1">
    <citation type="submission" date="2018-01" db="EMBL/GenBank/DDBJ databases">
        <title>Halomonas endophytica sp. nov., isolated from storage liquid in the stems of Populus euphratica.</title>
        <authorList>
            <person name="Chen C."/>
        </authorList>
    </citation>
    <scope>NUCLEOTIDE SEQUENCE [LARGE SCALE GENOMIC DNA]</scope>
    <source>
        <strain evidence="2 3">MC28</strain>
    </source>
</reference>